<evidence type="ECO:0000313" key="4">
    <source>
        <dbReference type="Proteomes" id="UP000441399"/>
    </source>
</evidence>
<reference evidence="3 4" key="1">
    <citation type="submission" date="2019-11" db="EMBL/GenBank/DDBJ databases">
        <authorList>
            <person name="Holert J."/>
        </authorList>
    </citation>
    <scope>NUCLEOTIDE SEQUENCE [LARGE SCALE GENOMIC DNA]</scope>
    <source>
        <strain evidence="2">BC5_2</strain>
        <strain evidence="1">SB11_3</strain>
    </source>
</reference>
<name>A0A5S9PMD4_9GAMM</name>
<proteinExistence type="predicted"/>
<dbReference type="AlphaFoldDB" id="A0A5S9PMD4"/>
<dbReference type="InterPro" id="IPR021284">
    <property type="entry name" value="DUF2750"/>
</dbReference>
<sequence length="130" mass="15133">MTEQSFDEILAMSCEDRYEIFLSMVADERDLWILVNDNNEFLKIHSDDLDNEFLPVWPHADFTTPYCNGNEETLKPKSITVPEFFAKWVPGLERDGLDIVVFPNGDDDVWIMSPSEVKDDLQEAFSNFEF</sequence>
<dbReference type="EMBL" id="CACSIO010000012">
    <property type="protein sequence ID" value="CAA0105379.1"/>
    <property type="molecule type" value="Genomic_DNA"/>
</dbReference>
<keyword evidence="4" id="KW-1185">Reference proteome</keyword>
<evidence type="ECO:0000313" key="2">
    <source>
        <dbReference type="EMBL" id="CAA0110254.1"/>
    </source>
</evidence>
<evidence type="ECO:0008006" key="5">
    <source>
        <dbReference type="Google" id="ProtNLM"/>
    </source>
</evidence>
<dbReference type="Proteomes" id="UP000434580">
    <property type="component" value="Unassembled WGS sequence"/>
</dbReference>
<gene>
    <name evidence="2" type="ORF">DPBNPPHM_01364</name>
    <name evidence="1" type="ORF">OPDIPICF_00954</name>
</gene>
<organism evidence="1 4">
    <name type="scientific">BD1-7 clade bacterium</name>
    <dbReference type="NCBI Taxonomy" id="2029982"/>
    <lineage>
        <taxon>Bacteria</taxon>
        <taxon>Pseudomonadati</taxon>
        <taxon>Pseudomonadota</taxon>
        <taxon>Gammaproteobacteria</taxon>
        <taxon>Cellvibrionales</taxon>
        <taxon>Spongiibacteraceae</taxon>
        <taxon>BD1-7 clade</taxon>
    </lineage>
</organism>
<dbReference type="Pfam" id="PF11042">
    <property type="entry name" value="DUF2750"/>
    <property type="match status" value="1"/>
</dbReference>
<accession>A0A5S9PMD4</accession>
<dbReference type="EMBL" id="CACSII010000016">
    <property type="protein sequence ID" value="CAA0110254.1"/>
    <property type="molecule type" value="Genomic_DNA"/>
</dbReference>
<protein>
    <recommendedName>
        <fullName evidence="5">DUF2750 domain-containing protein</fullName>
    </recommendedName>
</protein>
<evidence type="ECO:0000313" key="3">
    <source>
        <dbReference type="Proteomes" id="UP000434580"/>
    </source>
</evidence>
<evidence type="ECO:0000313" key="1">
    <source>
        <dbReference type="EMBL" id="CAA0105379.1"/>
    </source>
</evidence>
<dbReference type="Proteomes" id="UP000441399">
    <property type="component" value="Unassembled WGS sequence"/>
</dbReference>
<dbReference type="OrthoDB" id="2936081at2"/>